<evidence type="ECO:0000313" key="2">
    <source>
        <dbReference type="EMBL" id="EKR98643.1"/>
    </source>
</evidence>
<dbReference type="AlphaFoldDB" id="A0AA87MKL5"/>
<keyword evidence="1" id="KW-0472">Membrane</keyword>
<evidence type="ECO:0000313" key="3">
    <source>
        <dbReference type="Proteomes" id="UP000001343"/>
    </source>
</evidence>
<accession>A0AA87MKL5</accession>
<organism evidence="2 3">
    <name type="scientific">Leptospira mayottensis 200901122</name>
    <dbReference type="NCBI Taxonomy" id="1193010"/>
    <lineage>
        <taxon>Bacteria</taxon>
        <taxon>Pseudomonadati</taxon>
        <taxon>Spirochaetota</taxon>
        <taxon>Spirochaetia</taxon>
        <taxon>Leptospirales</taxon>
        <taxon>Leptospiraceae</taxon>
        <taxon>Leptospira</taxon>
    </lineage>
</organism>
<comment type="caution">
    <text evidence="2">The sequence shown here is derived from an EMBL/GenBank/DDBJ whole genome shotgun (WGS) entry which is preliminary data.</text>
</comment>
<keyword evidence="1" id="KW-1133">Transmembrane helix</keyword>
<dbReference type="Proteomes" id="UP000001343">
    <property type="component" value="Unassembled WGS sequence"/>
</dbReference>
<reference evidence="2 3" key="1">
    <citation type="journal article" date="2014" name="Int. J. Syst. Evol. Microbiol.">
        <title>Leptospira mayottensis sp. nov., a pathogenic species of the genus Leptospira isolated from humans.</title>
        <authorList>
            <person name="Bourhy P."/>
            <person name="Collet L."/>
            <person name="Brisse S."/>
            <person name="Picardeau M."/>
        </authorList>
    </citation>
    <scope>NUCLEOTIDE SEQUENCE [LARGE SCALE GENOMIC DNA]</scope>
    <source>
        <strain evidence="2 3">200901122</strain>
    </source>
</reference>
<sequence>MFNRIIIFVELVIVGFGFYNEISAGIEKSLPFTYLSKSQGLSLAIISFTMSLVLIALEKEREGRKNEDSTNLLTKKFLDHAGLCMPYHEGEFYSLLPLQIQNAKNNVDITHLGLKPPSMRNGEPEKNYFDRIKDIYSKSNAKIRRVERFSNLKKDWIEGLVKTFRNNTKFSLAIYQDGSNEELPHALSVCRVDENYAWIIALSEHESTANYRDLLLTGKESVLLFKDYFNKRLWDRSVIIIENGKVTDEWAVIKKQLEK</sequence>
<name>A0AA87MKL5_9LEPT</name>
<proteinExistence type="predicted"/>
<feature type="transmembrane region" description="Helical" evidence="1">
    <location>
        <begin position="7"/>
        <end position="26"/>
    </location>
</feature>
<evidence type="ECO:0000256" key="1">
    <source>
        <dbReference type="SAM" id="Phobius"/>
    </source>
</evidence>
<protein>
    <submittedName>
        <fullName evidence="2">Uncharacterized protein</fullName>
    </submittedName>
</protein>
<dbReference type="RefSeq" id="WP_002764540.1">
    <property type="nucleotide sequence ID" value="NZ_AKWM02000078.1"/>
</dbReference>
<feature type="transmembrane region" description="Helical" evidence="1">
    <location>
        <begin position="38"/>
        <end position="57"/>
    </location>
</feature>
<gene>
    <name evidence="2" type="ORF">LEP1GSC125_1657</name>
</gene>
<keyword evidence="1" id="KW-0812">Transmembrane</keyword>
<dbReference type="EMBL" id="AKWM02000078">
    <property type="protein sequence ID" value="EKR98643.1"/>
    <property type="molecule type" value="Genomic_DNA"/>
</dbReference>